<evidence type="ECO:0000256" key="11">
    <source>
        <dbReference type="SAM" id="MobiDB-lite"/>
    </source>
</evidence>
<feature type="compositionally biased region" description="Low complexity" evidence="11">
    <location>
        <begin position="130"/>
        <end position="140"/>
    </location>
</feature>
<protein>
    <recommendedName>
        <fullName evidence="5">Microtubule-associated protein Jupiter</fullName>
    </recommendedName>
</protein>
<reference evidence="13" key="2">
    <citation type="submission" date="2025-08" db="UniProtKB">
        <authorList>
            <consortium name="RefSeq"/>
        </authorList>
    </citation>
    <scope>IDENTIFICATION</scope>
    <source>
        <strain evidence="13">MV-25-SWS-2005</strain>
        <tissue evidence="13">Whole body</tissue>
    </source>
</reference>
<feature type="compositionally biased region" description="Polar residues" evidence="11">
    <location>
        <begin position="161"/>
        <end position="171"/>
    </location>
</feature>
<evidence type="ECO:0000256" key="10">
    <source>
        <dbReference type="ARBA" id="ARBA00023242"/>
    </source>
</evidence>
<comment type="similarity">
    <text evidence="4">Belongs to the MAP Jupiter family.</text>
</comment>
<dbReference type="Proteomes" id="UP000001819">
    <property type="component" value="Chromosome 2"/>
</dbReference>
<evidence type="ECO:0000256" key="8">
    <source>
        <dbReference type="ARBA" id="ARBA00022701"/>
    </source>
</evidence>
<keyword evidence="10" id="KW-0539">Nucleus</keyword>
<dbReference type="GO" id="GO:0005874">
    <property type="term" value="C:microtubule"/>
    <property type="evidence" value="ECO:0007669"/>
    <property type="project" value="UniProtKB-KW"/>
</dbReference>
<evidence type="ECO:0000256" key="5">
    <source>
        <dbReference type="ARBA" id="ARBA00021471"/>
    </source>
</evidence>
<feature type="region of interest" description="Disordered" evidence="11">
    <location>
        <begin position="337"/>
        <end position="370"/>
    </location>
</feature>
<dbReference type="GO" id="GO:0005634">
    <property type="term" value="C:nucleus"/>
    <property type="evidence" value="ECO:0007669"/>
    <property type="project" value="UniProtKB-SubCell"/>
</dbReference>
<evidence type="ECO:0000256" key="9">
    <source>
        <dbReference type="ARBA" id="ARBA00023212"/>
    </source>
</evidence>
<dbReference type="PANTHER" id="PTHR34930">
    <property type="entry name" value="GEO05313P1"/>
    <property type="match status" value="1"/>
</dbReference>
<dbReference type="FunCoup" id="A0A6I8VPW4">
    <property type="interactions" value="156"/>
</dbReference>
<reference evidence="12" key="1">
    <citation type="submission" date="2024-06" db="UniProtKB">
        <authorList>
            <consortium name="RefSeq"/>
        </authorList>
    </citation>
    <scope>NUCLEOTIDE SEQUENCE [LARGE SCALE GENOMIC DNA]</scope>
    <source>
        <strain evidence="12">MV2-25</strain>
    </source>
</reference>
<feature type="compositionally biased region" description="Low complexity" evidence="11">
    <location>
        <begin position="147"/>
        <end position="160"/>
    </location>
</feature>
<dbReference type="InterPro" id="IPR033335">
    <property type="entry name" value="JUPITER"/>
</dbReference>
<proteinExistence type="inferred from homology"/>
<accession>A0A6I8VPW4</accession>
<feature type="compositionally biased region" description="Basic and acidic residues" evidence="11">
    <location>
        <begin position="79"/>
        <end position="93"/>
    </location>
</feature>
<evidence type="ECO:0000313" key="12">
    <source>
        <dbReference type="Proteomes" id="UP000001819"/>
    </source>
</evidence>
<dbReference type="GO" id="GO:0005819">
    <property type="term" value="C:spindle"/>
    <property type="evidence" value="ECO:0007669"/>
    <property type="project" value="UniProtKB-SubCell"/>
</dbReference>
<evidence type="ECO:0000256" key="2">
    <source>
        <dbReference type="ARBA" id="ARBA00004123"/>
    </source>
</evidence>
<gene>
    <name evidence="13" type="primary">Jupiter</name>
</gene>
<dbReference type="KEGG" id="dpo:6899286"/>
<comment type="function">
    <text evidence="1">Binds to all microtubule populations.</text>
</comment>
<keyword evidence="8" id="KW-0493">Microtubule</keyword>
<dbReference type="ExpressionAtlas" id="A0A6I8VPW4">
    <property type="expression patterns" value="baseline"/>
</dbReference>
<dbReference type="PANTHER" id="PTHR34930:SF2">
    <property type="entry name" value="MICROTUBULE-ASSOCIATED PROTEIN JUPITER"/>
    <property type="match status" value="1"/>
</dbReference>
<feature type="region of interest" description="Disordered" evidence="11">
    <location>
        <begin position="76"/>
        <end position="105"/>
    </location>
</feature>
<dbReference type="InParanoid" id="A0A6I8VPW4"/>
<evidence type="ECO:0000256" key="4">
    <source>
        <dbReference type="ARBA" id="ARBA00005344"/>
    </source>
</evidence>
<name>A0A6I8VPW4_DROPS</name>
<dbReference type="AlphaFoldDB" id="A0A6I8VPW4"/>
<dbReference type="RefSeq" id="XP_033232789.1">
    <property type="nucleotide sequence ID" value="XM_033376898.1"/>
</dbReference>
<evidence type="ECO:0000256" key="6">
    <source>
        <dbReference type="ARBA" id="ARBA00022490"/>
    </source>
</evidence>
<keyword evidence="12" id="KW-1185">Reference proteome</keyword>
<feature type="region of interest" description="Disordered" evidence="11">
    <location>
        <begin position="130"/>
        <end position="173"/>
    </location>
</feature>
<keyword evidence="6" id="KW-0963">Cytoplasm</keyword>
<comment type="subcellular location">
    <subcellularLocation>
        <location evidence="3">Cytoplasm</location>
        <location evidence="3">Cytoskeleton</location>
        <location evidence="3">Spindle</location>
    </subcellularLocation>
    <subcellularLocation>
        <location evidence="2">Nucleus</location>
    </subcellularLocation>
</comment>
<organism evidence="12 13">
    <name type="scientific">Drosophila pseudoobscura pseudoobscura</name>
    <name type="common">Fruit fly</name>
    <dbReference type="NCBI Taxonomy" id="46245"/>
    <lineage>
        <taxon>Eukaryota</taxon>
        <taxon>Metazoa</taxon>
        <taxon>Ecdysozoa</taxon>
        <taxon>Arthropoda</taxon>
        <taxon>Hexapoda</taxon>
        <taxon>Insecta</taxon>
        <taxon>Pterygota</taxon>
        <taxon>Neoptera</taxon>
        <taxon>Endopterygota</taxon>
        <taxon>Diptera</taxon>
        <taxon>Brachycera</taxon>
        <taxon>Muscomorpha</taxon>
        <taxon>Ephydroidea</taxon>
        <taxon>Drosophilidae</taxon>
        <taxon>Drosophila</taxon>
        <taxon>Sophophora</taxon>
    </lineage>
</organism>
<evidence type="ECO:0000313" key="13">
    <source>
        <dbReference type="RefSeq" id="XP_033232789.1"/>
    </source>
</evidence>
<evidence type="ECO:0000256" key="1">
    <source>
        <dbReference type="ARBA" id="ARBA00003805"/>
    </source>
</evidence>
<keyword evidence="7" id="KW-0597">Phosphoprotein</keyword>
<sequence length="370" mass="39319">MAAYAAFKHVELYNVGKAKKRVLRPPGGGSSDIFGSDMPQTPRNVKNRMVSNIFSVEKDNSVKNTVRQGAHRFYFIGDNPRRGQKPVDSHSRLFGEPMRPITPGKNHMKSSIPFGQNTETAAAAQKLLTNGSSNANTTNGHQYNGKSGSVSSASSSVSSSTENLKMNSGSRSVYIRNMSRVEDNEKSKQIKTDTAGCPLTPVASAPAPPPADVLGIDLPCLDLEVGDVPKDNEIYTETGKHDVNIQTRRDSGSNVEQPHSLEKMRSSANLKEPLALCPDYVKEVHGPCNARNPITGLGLNGDGVGGLKPVKQKIREGNPVTGEGYRAGGTDYIKAAGSTNSGSVGNGDNGGNSVVNKNRVPPGGYSSGLW</sequence>
<evidence type="ECO:0000256" key="3">
    <source>
        <dbReference type="ARBA" id="ARBA00004186"/>
    </source>
</evidence>
<dbReference type="Pfam" id="PF17054">
    <property type="entry name" value="JUPITER"/>
    <property type="match status" value="1"/>
</dbReference>
<evidence type="ECO:0000256" key="7">
    <source>
        <dbReference type="ARBA" id="ARBA00022553"/>
    </source>
</evidence>
<keyword evidence="9" id="KW-0206">Cytoskeleton</keyword>